<dbReference type="Proteomes" id="UP000426027">
    <property type="component" value="Chromosome"/>
</dbReference>
<evidence type="ECO:0000256" key="1">
    <source>
        <dbReference type="ARBA" id="ARBA00022490"/>
    </source>
</evidence>
<evidence type="ECO:0000256" key="2">
    <source>
        <dbReference type="ARBA" id="ARBA00023235"/>
    </source>
</evidence>
<dbReference type="RefSeq" id="WP_157478997.1">
    <property type="nucleotide sequence ID" value="NZ_CP046566.1"/>
</dbReference>
<evidence type="ECO:0000256" key="5">
    <source>
        <dbReference type="NCBIfam" id="TIGR02625"/>
    </source>
</evidence>
<keyword evidence="3" id="KW-0119">Carbohydrate metabolism</keyword>
<dbReference type="NCBIfam" id="TIGR02625">
    <property type="entry name" value="YiiL_rotase"/>
    <property type="match status" value="1"/>
</dbReference>
<protein>
    <recommendedName>
        <fullName evidence="5">L-rhamnose mutarotase</fullName>
        <ecNumber evidence="5">5.1.3.32</ecNumber>
    </recommendedName>
</protein>
<dbReference type="AlphaFoldDB" id="A0A6I6G8N0"/>
<dbReference type="GO" id="GO:0019301">
    <property type="term" value="P:rhamnose catabolic process"/>
    <property type="evidence" value="ECO:0007669"/>
    <property type="project" value="UniProtKB-UniRule"/>
</dbReference>
<gene>
    <name evidence="6" type="primary">rhaM</name>
    <name evidence="6" type="ORF">GLV81_11535</name>
</gene>
<dbReference type="PANTHER" id="PTHR34389:SF2">
    <property type="entry name" value="L-RHAMNOSE MUTAROTASE"/>
    <property type="match status" value="1"/>
</dbReference>
<dbReference type="GO" id="GO:0005737">
    <property type="term" value="C:cytoplasm"/>
    <property type="evidence" value="ECO:0007669"/>
    <property type="project" value="InterPro"/>
</dbReference>
<dbReference type="HAMAP" id="MF_01663">
    <property type="entry name" value="L_rham_rotase"/>
    <property type="match status" value="1"/>
</dbReference>
<dbReference type="EMBL" id="CP046566">
    <property type="protein sequence ID" value="QGW28644.1"/>
    <property type="molecule type" value="Genomic_DNA"/>
</dbReference>
<dbReference type="PANTHER" id="PTHR34389">
    <property type="entry name" value="L-RHAMNOSE MUTAROTASE"/>
    <property type="match status" value="1"/>
</dbReference>
<dbReference type="KEGG" id="fls:GLV81_11535"/>
<dbReference type="InterPro" id="IPR011008">
    <property type="entry name" value="Dimeric_a/b-barrel"/>
</dbReference>
<dbReference type="Gene3D" id="3.30.70.100">
    <property type="match status" value="1"/>
</dbReference>
<keyword evidence="4" id="KW-0684">Rhamnose metabolism</keyword>
<evidence type="ECO:0000256" key="3">
    <source>
        <dbReference type="ARBA" id="ARBA00023277"/>
    </source>
</evidence>
<keyword evidence="2 6" id="KW-0413">Isomerase</keyword>
<evidence type="ECO:0000313" key="7">
    <source>
        <dbReference type="Proteomes" id="UP000426027"/>
    </source>
</evidence>
<dbReference type="InterPro" id="IPR013448">
    <property type="entry name" value="L-rhamnose_mutarotase"/>
</dbReference>
<reference evidence="6 7" key="1">
    <citation type="submission" date="2019-11" db="EMBL/GenBank/DDBJ databases">
        <authorList>
            <person name="Im W.T."/>
        </authorList>
    </citation>
    <scope>NUCLEOTIDE SEQUENCE [LARGE SCALE GENOMIC DNA]</scope>
    <source>
        <strain evidence="6 7">SB-02</strain>
    </source>
</reference>
<sequence>MARRAFKMQLHPGQEAEYKRRHDEIWPELADLLKQAGVSNYSIFLDTETRTLFGVLEASDPAALDALPQQPIMQRWWAYMKDIMQSNPDNSPVSTPLPEVFYLP</sequence>
<dbReference type="InterPro" id="IPR008000">
    <property type="entry name" value="Rham/fucose_mutarotase"/>
</dbReference>
<dbReference type="GO" id="GO:0062192">
    <property type="term" value="F:L-rhamnose mutarotase activity"/>
    <property type="evidence" value="ECO:0007669"/>
    <property type="project" value="UniProtKB-UniRule"/>
</dbReference>
<dbReference type="EC" id="5.1.3.32" evidence="5"/>
<proteinExistence type="inferred from homology"/>
<accession>A0A6I6G8N0</accession>
<keyword evidence="1" id="KW-0963">Cytoplasm</keyword>
<dbReference type="SUPFAM" id="SSF54909">
    <property type="entry name" value="Dimeric alpha+beta barrel"/>
    <property type="match status" value="1"/>
</dbReference>
<evidence type="ECO:0000313" key="6">
    <source>
        <dbReference type="EMBL" id="QGW28644.1"/>
    </source>
</evidence>
<dbReference type="Pfam" id="PF05336">
    <property type="entry name" value="rhaM"/>
    <property type="match status" value="1"/>
</dbReference>
<organism evidence="6 7">
    <name type="scientific">Phnomibacter ginsenosidimutans</name>
    <dbReference type="NCBI Taxonomy" id="2676868"/>
    <lineage>
        <taxon>Bacteria</taxon>
        <taxon>Pseudomonadati</taxon>
        <taxon>Bacteroidota</taxon>
        <taxon>Chitinophagia</taxon>
        <taxon>Chitinophagales</taxon>
        <taxon>Chitinophagaceae</taxon>
        <taxon>Phnomibacter</taxon>
    </lineage>
</organism>
<evidence type="ECO:0000256" key="4">
    <source>
        <dbReference type="ARBA" id="ARBA00023308"/>
    </source>
</evidence>
<name>A0A6I6G8N0_9BACT</name>
<keyword evidence="7" id="KW-1185">Reference proteome</keyword>